<dbReference type="EMBL" id="CP035544">
    <property type="protein sequence ID" value="QBA63191.1"/>
    <property type="molecule type" value="Genomic_DNA"/>
</dbReference>
<accession>A0A411E688</accession>
<gene>
    <name evidence="1" type="ORF">EQY75_00640</name>
</gene>
<dbReference type="AlphaFoldDB" id="A0A411E688"/>
<dbReference type="RefSeq" id="WP_129601941.1">
    <property type="nucleotide sequence ID" value="NZ_CP035544.1"/>
</dbReference>
<organism evidence="1 2">
    <name type="scientific">Muriicola soli</name>
    <dbReference type="NCBI Taxonomy" id="2507538"/>
    <lineage>
        <taxon>Bacteria</taxon>
        <taxon>Pseudomonadati</taxon>
        <taxon>Bacteroidota</taxon>
        <taxon>Flavobacteriia</taxon>
        <taxon>Flavobacteriales</taxon>
        <taxon>Flavobacteriaceae</taxon>
        <taxon>Muriicola</taxon>
    </lineage>
</organism>
<dbReference type="Proteomes" id="UP000290889">
    <property type="component" value="Chromosome"/>
</dbReference>
<name>A0A411E688_9FLAO</name>
<sequence>MGWFDSESAEDKMYKALEGFEVHTSDVTVNRKIRETEFFQQVSINTFDGIRDLAKHYKLNGFHGIVGLRMTPGFGLGGANGVIIYGTAVKFE</sequence>
<evidence type="ECO:0000313" key="1">
    <source>
        <dbReference type="EMBL" id="QBA63191.1"/>
    </source>
</evidence>
<keyword evidence="2" id="KW-1185">Reference proteome</keyword>
<dbReference type="KEGG" id="mur:EQY75_00640"/>
<protein>
    <submittedName>
        <fullName evidence="1">Uncharacterized protein</fullName>
    </submittedName>
</protein>
<reference evidence="1 2" key="1">
    <citation type="submission" date="2019-01" db="EMBL/GenBank/DDBJ databases">
        <title>Muriicola soli sp. nov., isolated from soil.</title>
        <authorList>
            <person name="Kang H.J."/>
            <person name="Kim S.B."/>
        </authorList>
    </citation>
    <scope>NUCLEOTIDE SEQUENCE [LARGE SCALE GENOMIC DNA]</scope>
    <source>
        <strain evidence="1 2">MMS17-SY002</strain>
    </source>
</reference>
<evidence type="ECO:0000313" key="2">
    <source>
        <dbReference type="Proteomes" id="UP000290889"/>
    </source>
</evidence>
<proteinExistence type="predicted"/>